<dbReference type="EMBL" id="CAADFK010000005">
    <property type="protein sequence ID" value="VFK09089.1"/>
    <property type="molecule type" value="Genomic_DNA"/>
</dbReference>
<dbReference type="PANTHER" id="PTHR43340">
    <property type="entry name" value="HYPOXANTHINE-GUANINE PHOSPHORIBOSYLTRANSFERASE"/>
    <property type="match status" value="1"/>
</dbReference>
<dbReference type="GO" id="GO:0000287">
    <property type="term" value="F:magnesium ion binding"/>
    <property type="evidence" value="ECO:0007669"/>
    <property type="project" value="TreeGrafter"/>
</dbReference>
<accession>A0A450VWD2</accession>
<dbReference type="PANTHER" id="PTHR43340:SF1">
    <property type="entry name" value="HYPOXANTHINE PHOSPHORIBOSYLTRANSFERASE"/>
    <property type="match status" value="1"/>
</dbReference>
<evidence type="ECO:0000256" key="2">
    <source>
        <dbReference type="ARBA" id="ARBA00049402"/>
    </source>
</evidence>
<reference evidence="4" key="1">
    <citation type="submission" date="2019-02" db="EMBL/GenBank/DDBJ databases">
        <authorList>
            <person name="Gruber-Vodicka R. H."/>
            <person name="Seah K. B. B."/>
        </authorList>
    </citation>
    <scope>NUCLEOTIDE SEQUENCE</scope>
    <source>
        <strain evidence="4">BECK_S313</strain>
    </source>
</reference>
<dbReference type="GO" id="GO:0032263">
    <property type="term" value="P:GMP salvage"/>
    <property type="evidence" value="ECO:0007669"/>
    <property type="project" value="TreeGrafter"/>
</dbReference>
<dbReference type="Gene3D" id="3.40.50.2020">
    <property type="match status" value="1"/>
</dbReference>
<keyword evidence="4" id="KW-0328">Glycosyltransferase</keyword>
<gene>
    <name evidence="4" type="ORF">BECKLPF1236B_GA0070989_100512</name>
</gene>
<feature type="domain" description="Phosphoribosyltransferase" evidence="3">
    <location>
        <begin position="29"/>
        <end position="158"/>
    </location>
</feature>
<evidence type="ECO:0000256" key="1">
    <source>
        <dbReference type="ARBA" id="ARBA00048811"/>
    </source>
</evidence>
<dbReference type="GO" id="GO:0005829">
    <property type="term" value="C:cytosol"/>
    <property type="evidence" value="ECO:0007669"/>
    <property type="project" value="TreeGrafter"/>
</dbReference>
<proteinExistence type="predicted"/>
<dbReference type="SUPFAM" id="SSF53271">
    <property type="entry name" value="PRTase-like"/>
    <property type="match status" value="1"/>
</dbReference>
<dbReference type="Pfam" id="PF00156">
    <property type="entry name" value="Pribosyltran"/>
    <property type="match status" value="1"/>
</dbReference>
<name>A0A450VWD2_9GAMM</name>
<dbReference type="InterPro" id="IPR050408">
    <property type="entry name" value="HGPRT"/>
</dbReference>
<protein>
    <submittedName>
        <fullName evidence="4">Hypoxanthine phosphoribosyltransferase</fullName>
    </submittedName>
</protein>
<evidence type="ECO:0000313" key="4">
    <source>
        <dbReference type="EMBL" id="VFK09089.1"/>
    </source>
</evidence>
<dbReference type="NCBIfam" id="NF006605">
    <property type="entry name" value="PRK09162.1"/>
    <property type="match status" value="1"/>
</dbReference>
<dbReference type="GO" id="GO:0004422">
    <property type="term" value="F:hypoxanthine phosphoribosyltransferase activity"/>
    <property type="evidence" value="ECO:0007669"/>
    <property type="project" value="TreeGrafter"/>
</dbReference>
<dbReference type="GO" id="GO:0032264">
    <property type="term" value="P:IMP salvage"/>
    <property type="evidence" value="ECO:0007669"/>
    <property type="project" value="TreeGrafter"/>
</dbReference>
<dbReference type="AlphaFoldDB" id="A0A450VWD2"/>
<organism evidence="4">
    <name type="scientific">Candidatus Kentrum sp. LPFa</name>
    <dbReference type="NCBI Taxonomy" id="2126335"/>
    <lineage>
        <taxon>Bacteria</taxon>
        <taxon>Pseudomonadati</taxon>
        <taxon>Pseudomonadota</taxon>
        <taxon>Gammaproteobacteria</taxon>
        <taxon>Candidatus Kentrum</taxon>
    </lineage>
</organism>
<comment type="catalytic activity">
    <reaction evidence="1">
        <text>GMP + diphosphate = guanine + 5-phospho-alpha-D-ribose 1-diphosphate</text>
        <dbReference type="Rhea" id="RHEA:25424"/>
        <dbReference type="ChEBI" id="CHEBI:16235"/>
        <dbReference type="ChEBI" id="CHEBI:33019"/>
        <dbReference type="ChEBI" id="CHEBI:58017"/>
        <dbReference type="ChEBI" id="CHEBI:58115"/>
        <dbReference type="EC" id="2.4.2.8"/>
    </reaction>
    <physiologicalReaction direction="right-to-left" evidence="1">
        <dbReference type="Rhea" id="RHEA:25426"/>
    </physiologicalReaction>
</comment>
<sequence length="192" mass="21554">MMHPSKTPSISPEQIDRILREADLLYTPDQIDNAYDRIAATITKTLGRHRNPLILAVPIGGLFASSEIISRLDFALEVDYIHATRYRGDTTGKDLRFLAGPRISLEDRTVIIIDDILDEGETLAGILDFCRQNGAHEVYSAVLVEKDHDRKSTIRCADFTGLMVEDRYVFGCGMDYKGYLRNVRGIHAVKGL</sequence>
<evidence type="ECO:0000259" key="3">
    <source>
        <dbReference type="Pfam" id="PF00156"/>
    </source>
</evidence>
<keyword evidence="4" id="KW-0808">Transferase</keyword>
<dbReference type="InterPro" id="IPR029057">
    <property type="entry name" value="PRTase-like"/>
</dbReference>
<dbReference type="InterPro" id="IPR000836">
    <property type="entry name" value="PRTase_dom"/>
</dbReference>
<dbReference type="GO" id="GO:0046100">
    <property type="term" value="P:hypoxanthine metabolic process"/>
    <property type="evidence" value="ECO:0007669"/>
    <property type="project" value="TreeGrafter"/>
</dbReference>
<comment type="catalytic activity">
    <reaction evidence="2">
        <text>IMP + diphosphate = hypoxanthine + 5-phospho-alpha-D-ribose 1-diphosphate</text>
        <dbReference type="Rhea" id="RHEA:17973"/>
        <dbReference type="ChEBI" id="CHEBI:17368"/>
        <dbReference type="ChEBI" id="CHEBI:33019"/>
        <dbReference type="ChEBI" id="CHEBI:58017"/>
        <dbReference type="ChEBI" id="CHEBI:58053"/>
        <dbReference type="EC" id="2.4.2.8"/>
    </reaction>
    <physiologicalReaction direction="right-to-left" evidence="2">
        <dbReference type="Rhea" id="RHEA:17975"/>
    </physiologicalReaction>
</comment>
<dbReference type="GO" id="GO:0006178">
    <property type="term" value="P:guanine salvage"/>
    <property type="evidence" value="ECO:0007669"/>
    <property type="project" value="TreeGrafter"/>
</dbReference>
<dbReference type="CDD" id="cd06223">
    <property type="entry name" value="PRTases_typeI"/>
    <property type="match status" value="1"/>
</dbReference>